<keyword evidence="4 12" id="KW-0548">Nucleotidyltransferase</keyword>
<dbReference type="InterPro" id="IPR027417">
    <property type="entry name" value="P-loop_NTPase"/>
</dbReference>
<dbReference type="EMBL" id="JACATZ010000001">
    <property type="protein sequence ID" value="NWJ45821.1"/>
    <property type="molecule type" value="Genomic_DNA"/>
</dbReference>
<evidence type="ECO:0000313" key="13">
    <source>
        <dbReference type="EMBL" id="WJW67686.1"/>
    </source>
</evidence>
<keyword evidence="15" id="KW-1185">Reference proteome</keyword>
<dbReference type="PANTHER" id="PTHR34388">
    <property type="entry name" value="DNA POLYMERASE III SUBUNIT DELTA"/>
    <property type="match status" value="1"/>
</dbReference>
<evidence type="ECO:0000256" key="9">
    <source>
        <dbReference type="SAM" id="MobiDB-lite"/>
    </source>
</evidence>
<dbReference type="InterPro" id="IPR008921">
    <property type="entry name" value="DNA_pol3_clamp-load_cplx_C"/>
</dbReference>
<evidence type="ECO:0000256" key="3">
    <source>
        <dbReference type="ARBA" id="ARBA00022679"/>
    </source>
</evidence>
<reference evidence="12 14" key="1">
    <citation type="submission" date="2020-06" db="EMBL/GenBank/DDBJ databases">
        <title>Anoxygenic phototrophic Chloroflexota member uses a Type I reaction center.</title>
        <authorList>
            <person name="Tsuji J.M."/>
            <person name="Shaw N.A."/>
            <person name="Nagashima S."/>
            <person name="Venkiteswaran J."/>
            <person name="Schiff S.L."/>
            <person name="Hanada S."/>
            <person name="Tank M."/>
            <person name="Neufeld J.D."/>
        </authorList>
    </citation>
    <scope>NUCLEOTIDE SEQUENCE [LARGE SCALE GENOMIC DNA]</scope>
    <source>
        <strain evidence="12">L227-S17</strain>
    </source>
</reference>
<dbReference type="PANTHER" id="PTHR34388:SF1">
    <property type="entry name" value="DNA POLYMERASE III SUBUNIT DELTA"/>
    <property type="match status" value="1"/>
</dbReference>
<dbReference type="InterPro" id="IPR010372">
    <property type="entry name" value="DNA_pol3_delta_N"/>
</dbReference>
<dbReference type="RefSeq" id="WP_341469577.1">
    <property type="nucleotide sequence ID" value="NZ_CP128399.1"/>
</dbReference>
<evidence type="ECO:0000259" key="10">
    <source>
        <dbReference type="Pfam" id="PF06144"/>
    </source>
</evidence>
<evidence type="ECO:0000313" key="15">
    <source>
        <dbReference type="Proteomes" id="UP001431572"/>
    </source>
</evidence>
<evidence type="ECO:0000313" key="14">
    <source>
        <dbReference type="Proteomes" id="UP000521676"/>
    </source>
</evidence>
<dbReference type="SUPFAM" id="SSF48019">
    <property type="entry name" value="post-AAA+ oligomerization domain-like"/>
    <property type="match status" value="1"/>
</dbReference>
<dbReference type="Gene3D" id="1.10.8.60">
    <property type="match status" value="1"/>
</dbReference>
<feature type="domain" description="DNA polymerase III delta subunit-like C-terminal" evidence="11">
    <location>
        <begin position="219"/>
        <end position="341"/>
    </location>
</feature>
<dbReference type="Gene3D" id="1.20.272.10">
    <property type="match status" value="1"/>
</dbReference>
<protein>
    <recommendedName>
        <fullName evidence="2">DNA polymerase III subunit delta</fullName>
        <ecNumber evidence="1">2.7.7.7</ecNumber>
    </recommendedName>
</protein>
<dbReference type="GO" id="GO:0006261">
    <property type="term" value="P:DNA-templated DNA replication"/>
    <property type="evidence" value="ECO:0007669"/>
    <property type="project" value="TreeGrafter"/>
</dbReference>
<keyword evidence="6" id="KW-0239">DNA-directed DNA polymerase</keyword>
<dbReference type="NCBIfam" id="TIGR01128">
    <property type="entry name" value="holA"/>
    <property type="match status" value="1"/>
</dbReference>
<dbReference type="Pfam" id="PF06144">
    <property type="entry name" value="DNA_pol3_delta"/>
    <property type="match status" value="1"/>
</dbReference>
<keyword evidence="5" id="KW-0235">DNA replication</keyword>
<feature type="region of interest" description="Disordered" evidence="9">
    <location>
        <begin position="76"/>
        <end position="97"/>
    </location>
</feature>
<dbReference type="EMBL" id="CP128399">
    <property type="protein sequence ID" value="WJW67686.1"/>
    <property type="molecule type" value="Genomic_DNA"/>
</dbReference>
<dbReference type="GO" id="GO:0003887">
    <property type="term" value="F:DNA-directed DNA polymerase activity"/>
    <property type="evidence" value="ECO:0007669"/>
    <property type="project" value="UniProtKB-KW"/>
</dbReference>
<evidence type="ECO:0000256" key="5">
    <source>
        <dbReference type="ARBA" id="ARBA00022705"/>
    </source>
</evidence>
<organism evidence="12 14">
    <name type="scientific">Candidatus Chlorohelix allophototropha</name>
    <dbReference type="NCBI Taxonomy" id="3003348"/>
    <lineage>
        <taxon>Bacteria</taxon>
        <taxon>Bacillati</taxon>
        <taxon>Chloroflexota</taxon>
        <taxon>Chloroflexia</taxon>
        <taxon>Candidatus Chloroheliales</taxon>
        <taxon>Candidatus Chloroheliaceae</taxon>
        <taxon>Candidatus Chlorohelix</taxon>
    </lineage>
</organism>
<dbReference type="Proteomes" id="UP001431572">
    <property type="component" value="Chromosome 1"/>
</dbReference>
<dbReference type="SUPFAM" id="SSF52540">
    <property type="entry name" value="P-loop containing nucleoside triphosphate hydrolases"/>
    <property type="match status" value="1"/>
</dbReference>
<evidence type="ECO:0000256" key="4">
    <source>
        <dbReference type="ARBA" id="ARBA00022695"/>
    </source>
</evidence>
<name>A0A8T7M1Y3_9CHLR</name>
<evidence type="ECO:0000256" key="8">
    <source>
        <dbReference type="ARBA" id="ARBA00049244"/>
    </source>
</evidence>
<feature type="domain" description="DNA polymerase III delta N-terminal" evidence="10">
    <location>
        <begin position="3"/>
        <end position="72"/>
    </location>
</feature>
<evidence type="ECO:0000313" key="12">
    <source>
        <dbReference type="EMBL" id="NWJ45821.1"/>
    </source>
</evidence>
<reference evidence="13" key="2">
    <citation type="journal article" date="2024" name="Nature">
        <title>Anoxygenic phototroph of the Chloroflexota uses a type I reaction centre.</title>
        <authorList>
            <person name="Tsuji J.M."/>
            <person name="Shaw N.A."/>
            <person name="Nagashima S."/>
            <person name="Venkiteswaran J.J."/>
            <person name="Schiff S.L."/>
            <person name="Watanabe T."/>
            <person name="Fukui M."/>
            <person name="Hanada S."/>
            <person name="Tank M."/>
            <person name="Neufeld J.D."/>
        </authorList>
    </citation>
    <scope>NUCLEOTIDE SEQUENCE</scope>
    <source>
        <strain evidence="13">L227-S17</strain>
    </source>
</reference>
<evidence type="ECO:0000259" key="11">
    <source>
        <dbReference type="Pfam" id="PF21694"/>
    </source>
</evidence>
<dbReference type="Gene3D" id="3.40.50.300">
    <property type="entry name" value="P-loop containing nucleotide triphosphate hydrolases"/>
    <property type="match status" value="1"/>
</dbReference>
<dbReference type="InterPro" id="IPR005790">
    <property type="entry name" value="DNA_polIII_delta"/>
</dbReference>
<dbReference type="EC" id="2.7.7.7" evidence="1"/>
<sequence length="345" mass="39258">MIYLFYGEDTFSLRKQIDKLREETLPLEARDFNFARFDASNSSFNLDDLINAAESYPFLSEKRLVLVNDVLAKFGKSSDSESPKPTSRGGKKTVQPTATTPKERFLNFLGNMPETTVLVMAESKTGKSDAIFKAVEKLAKVIEFKPLEGMSLEKWISDHAKENKIKIHPAAVTLVAQYMGNDLWRIDNELQKLAAYAGENQTVTAEMVEKLSVSVTDTPIYKLTEALGQKNLNVALTQLNRMRSETTLARPSFTRYVFSSICKQVFELVQVRELDVQRRSPAEIATQFKIHPYRAEIILKLSRNFTPNRLDDLYNRLTELDYADKKGRADLSTQLDLLLCEFCAR</sequence>
<keyword evidence="3 12" id="KW-0808">Transferase</keyword>
<dbReference type="GO" id="GO:0009360">
    <property type="term" value="C:DNA polymerase III complex"/>
    <property type="evidence" value="ECO:0007669"/>
    <property type="project" value="InterPro"/>
</dbReference>
<dbReference type="InterPro" id="IPR048466">
    <property type="entry name" value="DNA_pol3_delta-like_C"/>
</dbReference>
<dbReference type="Pfam" id="PF21694">
    <property type="entry name" value="DNA_pol3_delta_C"/>
    <property type="match status" value="1"/>
</dbReference>
<evidence type="ECO:0000256" key="2">
    <source>
        <dbReference type="ARBA" id="ARBA00017703"/>
    </source>
</evidence>
<evidence type="ECO:0000256" key="1">
    <source>
        <dbReference type="ARBA" id="ARBA00012417"/>
    </source>
</evidence>
<dbReference type="Proteomes" id="UP000521676">
    <property type="component" value="Unassembled WGS sequence"/>
</dbReference>
<accession>A0A8T7M1Y3</accession>
<gene>
    <name evidence="12" type="primary">holA</name>
    <name evidence="12" type="ORF">HXX08_08085</name>
    <name evidence="13" type="ORF">OZ401_000961</name>
</gene>
<proteinExistence type="inferred from homology"/>
<dbReference type="AlphaFoldDB" id="A0A8T7M1Y3"/>
<evidence type="ECO:0000256" key="6">
    <source>
        <dbReference type="ARBA" id="ARBA00022932"/>
    </source>
</evidence>
<dbReference type="GO" id="GO:0003677">
    <property type="term" value="F:DNA binding"/>
    <property type="evidence" value="ECO:0007669"/>
    <property type="project" value="InterPro"/>
</dbReference>
<comment type="catalytic activity">
    <reaction evidence="8">
        <text>DNA(n) + a 2'-deoxyribonucleoside 5'-triphosphate = DNA(n+1) + diphosphate</text>
        <dbReference type="Rhea" id="RHEA:22508"/>
        <dbReference type="Rhea" id="RHEA-COMP:17339"/>
        <dbReference type="Rhea" id="RHEA-COMP:17340"/>
        <dbReference type="ChEBI" id="CHEBI:33019"/>
        <dbReference type="ChEBI" id="CHEBI:61560"/>
        <dbReference type="ChEBI" id="CHEBI:173112"/>
        <dbReference type="EC" id="2.7.7.7"/>
    </reaction>
</comment>
<evidence type="ECO:0000256" key="7">
    <source>
        <dbReference type="ARBA" id="ARBA00034754"/>
    </source>
</evidence>
<comment type="similarity">
    <text evidence="7">Belongs to the DNA polymerase HolA subunit family.</text>
</comment>